<comment type="cofactor">
    <cofactor evidence="1">
        <name>Mg(2+)</name>
        <dbReference type="ChEBI" id="CHEBI:18420"/>
    </cofactor>
</comment>
<evidence type="ECO:0000256" key="10">
    <source>
        <dbReference type="ARBA" id="ARBA00023158"/>
    </source>
</evidence>
<dbReference type="AlphaFoldDB" id="A0A6I9W3W2"/>
<evidence type="ECO:0000313" key="15">
    <source>
        <dbReference type="RefSeq" id="XP_011634635.1"/>
    </source>
</evidence>
<keyword evidence="8" id="KW-0460">Magnesium</keyword>
<evidence type="ECO:0000256" key="11">
    <source>
        <dbReference type="ARBA" id="ARBA00035025"/>
    </source>
</evidence>
<dbReference type="Gene3D" id="3.40.50.150">
    <property type="entry name" value="Vaccinia Virus protein VP39"/>
    <property type="match status" value="1"/>
</dbReference>
<comment type="catalytic activity">
    <reaction evidence="12">
        <text>small RNA 3'-end nucleotide + S-adenosyl-L-methionine = small RNA 3'-end 2'-O-methylnucleotide + S-adenosyl-L-homocysteine + H(+)</text>
        <dbReference type="Rhea" id="RHEA:37887"/>
        <dbReference type="Rhea" id="RHEA-COMP:10415"/>
        <dbReference type="Rhea" id="RHEA-COMP:10416"/>
        <dbReference type="ChEBI" id="CHEBI:15378"/>
        <dbReference type="ChEBI" id="CHEBI:57856"/>
        <dbReference type="ChEBI" id="CHEBI:59789"/>
        <dbReference type="ChEBI" id="CHEBI:74896"/>
        <dbReference type="ChEBI" id="CHEBI:74898"/>
        <dbReference type="EC" id="2.1.1.386"/>
    </reaction>
</comment>
<dbReference type="GO" id="GO:0003723">
    <property type="term" value="F:RNA binding"/>
    <property type="evidence" value="ECO:0007669"/>
    <property type="project" value="UniProtKB-KW"/>
</dbReference>
<accession>A0A6I9W3W2</accession>
<keyword evidence="6" id="KW-0949">S-adenosyl-L-methionine</keyword>
<evidence type="ECO:0000256" key="7">
    <source>
        <dbReference type="ARBA" id="ARBA00022723"/>
    </source>
</evidence>
<dbReference type="PANTHER" id="PTHR21404:SF3">
    <property type="entry name" value="SMALL RNA 2'-O-METHYLTRANSFERASE"/>
    <property type="match status" value="1"/>
</dbReference>
<feature type="region of interest" description="Disordered" evidence="13">
    <location>
        <begin position="957"/>
        <end position="980"/>
    </location>
</feature>
<dbReference type="GO" id="GO:0090486">
    <property type="term" value="F:small RNA 2'-O-methyltransferase activity"/>
    <property type="evidence" value="ECO:0007669"/>
    <property type="project" value="UniProtKB-EC"/>
</dbReference>
<dbReference type="SUPFAM" id="SSF53335">
    <property type="entry name" value="S-adenosyl-L-methionine-dependent methyltransferases"/>
    <property type="match status" value="1"/>
</dbReference>
<dbReference type="CTD" id="36301"/>
<feature type="region of interest" description="Disordered" evidence="13">
    <location>
        <begin position="768"/>
        <end position="789"/>
    </location>
</feature>
<evidence type="ECO:0000256" key="9">
    <source>
        <dbReference type="ARBA" id="ARBA00022884"/>
    </source>
</evidence>
<keyword evidence="14" id="KW-1185">Reference proteome</keyword>
<evidence type="ECO:0000256" key="8">
    <source>
        <dbReference type="ARBA" id="ARBA00022842"/>
    </source>
</evidence>
<keyword evidence="9" id="KW-0694">RNA-binding</keyword>
<sequence>MIGILLHVLFLLGKRIYERYRGKTKILHYDSETEFSLLSDELHGEPTEEMDLLWKDKTVHGFFPPAYIQRYCAVTNVLNEYNGKLRKIVDFGCAEMGFLVYLKRIPGVEEVLCVDVDHNILERFHGRAAPLTTEFLDSARRNKFAIEVCLGSVTDNDEKLQDVDAVTCIELIEHLYPDTLMDLPFNIFGYIKPQVVVVTTPNVEFNVLFPNFSGYRHPDHKFEWTREQFQDWAQNIVVRYPYYRVTFHEICNGPEDTKQFGPLTQMAVFHRILSKSQSGLEVLISDEYFELKGRHGLFKTVVKYDYPIRDDTRSDEKKILDEAIYYINFLSYSHTNDENVPHRYYEINLDRLSSFITKYNVTTEALRTILTNGGWTVVNRENGPVVLNPSEHPSDNETDDEMLYFNDIDMTYDRYDDIDIVTEEECDEDENEDWHDETNVINKNEWDYVSDLNETSASANNELALPNLDTENFYYNNDFICEENKSKNESDELFNSFVNGILPNMDDEDLSMQNPHTENWLEEPSIIIPENCSINQENTYLFDGENSLLEESRSPEKPCAICGNENAKIQKLISFNKELSDDSIPLILDNPKAADKFQTIASKMSSALPNNLQLKKSIDNITLESNLLQNDQIDSATQEVTSMLNLRPCMFISRSSASLYSYSDLTNSSHEFDSNSYESQLLNNQIFLNNTFYQSRMATKIDIMKDMREYINNMLSTAKNLPERDRKEKENRGCFLSPIFPVEQEQDISDYQSCEDSDVTDVVTSDAYNNLDNQPKYTSSPSSSHTQRFSADTRIYPECTELMNTLDKTLKFKRKIISDITNFLDDSQRSDNTTETIKLCETSNNDIKNTEKYNLDFSASNSIQQEASSEYKELNDTDDCISTKLIYDKNEKFTENNIINHESDIVNDIENVDAQHILSLDNKSTNHKNENACCTLASTLTKLDIDTEAPLENVISDHAQSNARKKDVNPPRELLNSKSKNVSKYSSSECAKEVSILKNDRFVSCNEDTSNVTSVLKNEETVGTSKEISNISGLVNNIEAKSSSPLETPPNSWSPEIMDSGYPNSTSAQDITPEYDLSSIAQDHIPDSESPSVAEEAPRLGVLELIEVENGDLANNNRDDEGNNMVAMNANDIENLQPLIDVLENDLENENDIYVMQNGFPIWLLRLLDMANPLDFDIQARQNLRVPDEAADDGNYVIRDEGFDSSSSESESDVADNEVEHDDSGK</sequence>
<keyword evidence="4" id="KW-0489">Methyltransferase</keyword>
<keyword evidence="10" id="KW-0943">RNA-mediated gene silencing</keyword>
<keyword evidence="7" id="KW-0479">Metal-binding</keyword>
<comment type="similarity">
    <text evidence="2">Belongs to the methyltransferase superfamily. HEN1 family.</text>
</comment>
<dbReference type="InterPro" id="IPR026610">
    <property type="entry name" value="Hen1"/>
</dbReference>
<proteinExistence type="inferred from homology"/>
<dbReference type="GO" id="GO:0005737">
    <property type="term" value="C:cytoplasm"/>
    <property type="evidence" value="ECO:0007669"/>
    <property type="project" value="TreeGrafter"/>
</dbReference>
<organism evidence="14 15">
    <name type="scientific">Pogonomyrmex barbatus</name>
    <name type="common">red harvester ant</name>
    <dbReference type="NCBI Taxonomy" id="144034"/>
    <lineage>
        <taxon>Eukaryota</taxon>
        <taxon>Metazoa</taxon>
        <taxon>Ecdysozoa</taxon>
        <taxon>Arthropoda</taxon>
        <taxon>Hexapoda</taxon>
        <taxon>Insecta</taxon>
        <taxon>Pterygota</taxon>
        <taxon>Neoptera</taxon>
        <taxon>Endopterygota</taxon>
        <taxon>Hymenoptera</taxon>
        <taxon>Apocrita</taxon>
        <taxon>Aculeata</taxon>
        <taxon>Formicoidea</taxon>
        <taxon>Formicidae</taxon>
        <taxon>Myrmicinae</taxon>
        <taxon>Pogonomyrmex</taxon>
    </lineage>
</organism>
<evidence type="ECO:0000256" key="6">
    <source>
        <dbReference type="ARBA" id="ARBA00022691"/>
    </source>
</evidence>
<protein>
    <recommendedName>
        <fullName evidence="3">Small RNA 2'-O-methyltransferase</fullName>
        <ecNumber evidence="11">2.1.1.386</ecNumber>
    </recommendedName>
</protein>
<name>A0A6I9W3W2_9HYME</name>
<dbReference type="KEGG" id="pbar:105425518"/>
<dbReference type="GO" id="GO:0005634">
    <property type="term" value="C:nucleus"/>
    <property type="evidence" value="ECO:0007669"/>
    <property type="project" value="TreeGrafter"/>
</dbReference>
<evidence type="ECO:0000256" key="13">
    <source>
        <dbReference type="SAM" id="MobiDB-lite"/>
    </source>
</evidence>
<feature type="region of interest" description="Disordered" evidence="13">
    <location>
        <begin position="1189"/>
        <end position="1226"/>
    </location>
</feature>
<dbReference type="GeneID" id="105425518"/>
<dbReference type="GO" id="GO:0034587">
    <property type="term" value="P:piRNA processing"/>
    <property type="evidence" value="ECO:0007669"/>
    <property type="project" value="TreeGrafter"/>
</dbReference>
<evidence type="ECO:0000256" key="12">
    <source>
        <dbReference type="ARBA" id="ARBA00048418"/>
    </source>
</evidence>
<dbReference type="EC" id="2.1.1.386" evidence="11"/>
<evidence type="ECO:0000256" key="5">
    <source>
        <dbReference type="ARBA" id="ARBA00022679"/>
    </source>
</evidence>
<evidence type="ECO:0000256" key="2">
    <source>
        <dbReference type="ARBA" id="ARBA00009026"/>
    </source>
</evidence>
<dbReference type="OrthoDB" id="2154311at2759"/>
<evidence type="ECO:0000256" key="4">
    <source>
        <dbReference type="ARBA" id="ARBA00022603"/>
    </source>
</evidence>
<evidence type="ECO:0000313" key="14">
    <source>
        <dbReference type="Proteomes" id="UP000504615"/>
    </source>
</evidence>
<keyword evidence="5" id="KW-0808">Transferase</keyword>
<dbReference type="GO" id="GO:0030422">
    <property type="term" value="P:siRNA processing"/>
    <property type="evidence" value="ECO:0007669"/>
    <property type="project" value="TreeGrafter"/>
</dbReference>
<dbReference type="PANTHER" id="PTHR21404">
    <property type="entry name" value="HEN1"/>
    <property type="match status" value="1"/>
</dbReference>
<feature type="compositionally biased region" description="Acidic residues" evidence="13">
    <location>
        <begin position="1210"/>
        <end position="1226"/>
    </location>
</feature>
<dbReference type="GO" id="GO:0046872">
    <property type="term" value="F:metal ion binding"/>
    <property type="evidence" value="ECO:0007669"/>
    <property type="project" value="UniProtKB-KW"/>
</dbReference>
<dbReference type="InterPro" id="IPR029063">
    <property type="entry name" value="SAM-dependent_MTases_sf"/>
</dbReference>
<dbReference type="GO" id="GO:0001510">
    <property type="term" value="P:RNA methylation"/>
    <property type="evidence" value="ECO:0007669"/>
    <property type="project" value="InterPro"/>
</dbReference>
<evidence type="ECO:0000256" key="1">
    <source>
        <dbReference type="ARBA" id="ARBA00001946"/>
    </source>
</evidence>
<reference evidence="15" key="1">
    <citation type="submission" date="2025-08" db="UniProtKB">
        <authorList>
            <consortium name="RefSeq"/>
        </authorList>
    </citation>
    <scope>IDENTIFICATION</scope>
</reference>
<gene>
    <name evidence="15" type="primary">LOC105425518</name>
</gene>
<dbReference type="RefSeq" id="XP_011634635.1">
    <property type="nucleotide sequence ID" value="XM_011636333.2"/>
</dbReference>
<evidence type="ECO:0000256" key="3">
    <source>
        <dbReference type="ARBA" id="ARBA00021330"/>
    </source>
</evidence>
<dbReference type="Proteomes" id="UP000504615">
    <property type="component" value="Unplaced"/>
</dbReference>